<sequence length="85" mass="9925">MNQEYGCGLDSEVFECHRCKGQFNHTQGTWLPAGETEIQFMKEIEGRSLGDTRFFTWDLREPEVITSDDFTCYDCITENDVFLEL</sequence>
<accession>A0A916JDM2</accession>
<dbReference type="Proteomes" id="UP000680038">
    <property type="component" value="Unassembled WGS sequence"/>
</dbReference>
<evidence type="ECO:0000313" key="2">
    <source>
        <dbReference type="Proteomes" id="UP000680038"/>
    </source>
</evidence>
<dbReference type="AlphaFoldDB" id="A0A916JDM2"/>
<evidence type="ECO:0000313" key="1">
    <source>
        <dbReference type="EMBL" id="CAG5001847.1"/>
    </source>
</evidence>
<organism evidence="1 2">
    <name type="scientific">Dyadobacter helix</name>
    <dbReference type="NCBI Taxonomy" id="2822344"/>
    <lineage>
        <taxon>Bacteria</taxon>
        <taxon>Pseudomonadati</taxon>
        <taxon>Bacteroidota</taxon>
        <taxon>Cytophagia</taxon>
        <taxon>Cytophagales</taxon>
        <taxon>Spirosomataceae</taxon>
        <taxon>Dyadobacter</taxon>
    </lineage>
</organism>
<dbReference type="EMBL" id="CAJRAF010000002">
    <property type="protein sequence ID" value="CAG5001847.1"/>
    <property type="molecule type" value="Genomic_DNA"/>
</dbReference>
<reference evidence="1" key="1">
    <citation type="submission" date="2021-04" db="EMBL/GenBank/DDBJ databases">
        <authorList>
            <person name="Rodrigo-Torres L."/>
            <person name="Arahal R. D."/>
            <person name="Lucena T."/>
        </authorList>
    </citation>
    <scope>NUCLEOTIDE SEQUENCE</scope>
    <source>
        <strain evidence="1">CECT 9275</strain>
    </source>
</reference>
<keyword evidence="2" id="KW-1185">Reference proteome</keyword>
<name>A0A916JDM2_9BACT</name>
<gene>
    <name evidence="1" type="ORF">DYBT9275_02753</name>
</gene>
<comment type="caution">
    <text evidence="1">The sequence shown here is derived from an EMBL/GenBank/DDBJ whole genome shotgun (WGS) entry which is preliminary data.</text>
</comment>
<protein>
    <submittedName>
        <fullName evidence="1">Uncharacterized protein</fullName>
    </submittedName>
</protein>
<proteinExistence type="predicted"/>